<gene>
    <name evidence="2" type="ORF">IAC43_03370</name>
</gene>
<accession>A0A9D1H5Q2</accession>
<dbReference type="Proteomes" id="UP000824160">
    <property type="component" value="Unassembled WGS sequence"/>
</dbReference>
<keyword evidence="1" id="KW-1133">Transmembrane helix</keyword>
<organism evidence="2 3">
    <name type="scientific">Candidatus Faecivivens stercoripullorum</name>
    <dbReference type="NCBI Taxonomy" id="2840805"/>
    <lineage>
        <taxon>Bacteria</taxon>
        <taxon>Bacillati</taxon>
        <taxon>Bacillota</taxon>
        <taxon>Clostridia</taxon>
        <taxon>Eubacteriales</taxon>
        <taxon>Oscillospiraceae</taxon>
        <taxon>Oscillospiraceae incertae sedis</taxon>
        <taxon>Candidatus Faecivivens</taxon>
    </lineage>
</organism>
<dbReference type="AlphaFoldDB" id="A0A9D1H5Q2"/>
<evidence type="ECO:0000313" key="3">
    <source>
        <dbReference type="Proteomes" id="UP000824160"/>
    </source>
</evidence>
<feature type="transmembrane region" description="Helical" evidence="1">
    <location>
        <begin position="12"/>
        <end position="32"/>
    </location>
</feature>
<sequence>MEPSTRRKPSDLIAAIIIGCVFLAAIIQRSHIFGLPASSLEKDVRSDSKISDDWTVEGTVSDQMAIYLSYPEDQSSYDYSFYLNRPGLSFGYFFRSSGSVNKTDDLIGEITVDGYTERAYFSMNLSKVARAEISDGSKVETIEINSDKPFTLILPVSEEETVTFYDADGNIVETGIN</sequence>
<comment type="caution">
    <text evidence="2">The sequence shown here is derived from an EMBL/GenBank/DDBJ whole genome shotgun (WGS) entry which is preliminary data.</text>
</comment>
<evidence type="ECO:0000256" key="1">
    <source>
        <dbReference type="SAM" id="Phobius"/>
    </source>
</evidence>
<protein>
    <submittedName>
        <fullName evidence="2">Uncharacterized protein</fullName>
    </submittedName>
</protein>
<evidence type="ECO:0000313" key="2">
    <source>
        <dbReference type="EMBL" id="HIT94200.1"/>
    </source>
</evidence>
<reference evidence="2" key="2">
    <citation type="journal article" date="2021" name="PeerJ">
        <title>Extensive microbial diversity within the chicken gut microbiome revealed by metagenomics and culture.</title>
        <authorList>
            <person name="Gilroy R."/>
            <person name="Ravi A."/>
            <person name="Getino M."/>
            <person name="Pursley I."/>
            <person name="Horton D.L."/>
            <person name="Alikhan N.F."/>
            <person name="Baker D."/>
            <person name="Gharbi K."/>
            <person name="Hall N."/>
            <person name="Watson M."/>
            <person name="Adriaenssens E.M."/>
            <person name="Foster-Nyarko E."/>
            <person name="Jarju S."/>
            <person name="Secka A."/>
            <person name="Antonio M."/>
            <person name="Oren A."/>
            <person name="Chaudhuri R.R."/>
            <person name="La Ragione R."/>
            <person name="Hildebrand F."/>
            <person name="Pallen M.J."/>
        </authorList>
    </citation>
    <scope>NUCLEOTIDE SEQUENCE</scope>
    <source>
        <strain evidence="2">ChiBcec7-5410</strain>
    </source>
</reference>
<reference evidence="2" key="1">
    <citation type="submission" date="2020-10" db="EMBL/GenBank/DDBJ databases">
        <authorList>
            <person name="Gilroy R."/>
        </authorList>
    </citation>
    <scope>NUCLEOTIDE SEQUENCE</scope>
    <source>
        <strain evidence="2">ChiBcec7-5410</strain>
    </source>
</reference>
<keyword evidence="1" id="KW-0472">Membrane</keyword>
<dbReference type="EMBL" id="DVLW01000092">
    <property type="protein sequence ID" value="HIT94200.1"/>
    <property type="molecule type" value="Genomic_DNA"/>
</dbReference>
<keyword evidence="1" id="KW-0812">Transmembrane</keyword>
<name>A0A9D1H5Q2_9FIRM</name>
<proteinExistence type="predicted"/>